<reference evidence="13 14" key="1">
    <citation type="journal article" date="2021" name="Nat. Plants">
        <title>The Taxus genome provides insights into paclitaxel biosynthesis.</title>
        <authorList>
            <person name="Xiong X."/>
            <person name="Gou J."/>
            <person name="Liao Q."/>
            <person name="Li Y."/>
            <person name="Zhou Q."/>
            <person name="Bi G."/>
            <person name="Li C."/>
            <person name="Du R."/>
            <person name="Wang X."/>
            <person name="Sun T."/>
            <person name="Guo L."/>
            <person name="Liang H."/>
            <person name="Lu P."/>
            <person name="Wu Y."/>
            <person name="Zhang Z."/>
            <person name="Ro D.K."/>
            <person name="Shang Y."/>
            <person name="Huang S."/>
            <person name="Yan J."/>
        </authorList>
    </citation>
    <scope>NUCLEOTIDE SEQUENCE [LARGE SCALE GENOMIC DNA]</scope>
    <source>
        <strain evidence="13">Ta-2019</strain>
    </source>
</reference>
<dbReference type="EC" id="2.7.13.3" evidence="3"/>
<dbReference type="GO" id="GO:0012505">
    <property type="term" value="C:endomembrane system"/>
    <property type="evidence" value="ECO:0007669"/>
    <property type="project" value="UniProtKB-SubCell"/>
</dbReference>
<dbReference type="GO" id="GO:0005634">
    <property type="term" value="C:nucleus"/>
    <property type="evidence" value="ECO:0007669"/>
    <property type="project" value="TreeGrafter"/>
</dbReference>
<feature type="non-terminal residue" evidence="13">
    <location>
        <position position="638"/>
    </location>
</feature>
<keyword evidence="5" id="KW-0808">Transferase</keyword>
<evidence type="ECO:0000256" key="1">
    <source>
        <dbReference type="ARBA" id="ARBA00000085"/>
    </source>
</evidence>
<comment type="caution">
    <text evidence="13">The sequence shown here is derived from an EMBL/GenBank/DDBJ whole genome shotgun (WGS) entry which is preliminary data.</text>
</comment>
<dbReference type="InterPro" id="IPR003661">
    <property type="entry name" value="HisK_dim/P_dom"/>
</dbReference>
<evidence type="ECO:0000256" key="4">
    <source>
        <dbReference type="ARBA" id="ARBA00022553"/>
    </source>
</evidence>
<dbReference type="Gene3D" id="6.10.250.1190">
    <property type="match status" value="1"/>
</dbReference>
<keyword evidence="9 10" id="KW-0472">Membrane</keyword>
<dbReference type="InterPro" id="IPR005467">
    <property type="entry name" value="His_kinase_dom"/>
</dbReference>
<keyword evidence="14" id="KW-1185">Reference proteome</keyword>
<dbReference type="InterPro" id="IPR050956">
    <property type="entry name" value="2C_system_His_kinase"/>
</dbReference>
<feature type="transmembrane region" description="Helical" evidence="10">
    <location>
        <begin position="147"/>
        <end position="168"/>
    </location>
</feature>
<dbReference type="Proteomes" id="UP000824469">
    <property type="component" value="Unassembled WGS sequence"/>
</dbReference>
<evidence type="ECO:0000256" key="8">
    <source>
        <dbReference type="ARBA" id="ARBA00022989"/>
    </source>
</evidence>
<keyword evidence="8 10" id="KW-1133">Transmembrane helix</keyword>
<dbReference type="SUPFAM" id="SSF55874">
    <property type="entry name" value="ATPase domain of HSP90 chaperone/DNA topoisomerase II/histidine kinase"/>
    <property type="match status" value="1"/>
</dbReference>
<evidence type="ECO:0000256" key="2">
    <source>
        <dbReference type="ARBA" id="ARBA00004127"/>
    </source>
</evidence>
<evidence type="ECO:0000256" key="6">
    <source>
        <dbReference type="ARBA" id="ARBA00022692"/>
    </source>
</evidence>
<dbReference type="PANTHER" id="PTHR43719:SF35">
    <property type="entry name" value="HISTIDINE KINASE 2"/>
    <property type="match status" value="1"/>
</dbReference>
<comment type="subcellular location">
    <subcellularLocation>
        <location evidence="2">Endomembrane system</location>
        <topology evidence="2">Multi-pass membrane protein</topology>
    </subcellularLocation>
</comment>
<dbReference type="AlphaFoldDB" id="A0AA38CVS6"/>
<comment type="catalytic activity">
    <reaction evidence="1">
        <text>ATP + protein L-histidine = ADP + protein N-phospho-L-histidine.</text>
        <dbReference type="EC" id="2.7.13.3"/>
    </reaction>
</comment>
<keyword evidence="4" id="KW-0597">Phosphoprotein</keyword>
<name>A0AA38CVS6_TAXCH</name>
<dbReference type="Gene3D" id="3.30.565.10">
    <property type="entry name" value="Histidine kinase-like ATPase, C-terminal domain"/>
    <property type="match status" value="1"/>
</dbReference>
<dbReference type="EMBL" id="JAHRHJ020000009">
    <property type="protein sequence ID" value="KAH9303214.1"/>
    <property type="molecule type" value="Genomic_DNA"/>
</dbReference>
<dbReference type="PROSITE" id="PS50839">
    <property type="entry name" value="CHASE"/>
    <property type="match status" value="1"/>
</dbReference>
<protein>
    <recommendedName>
        <fullName evidence="3">histidine kinase</fullName>
        <ecNumber evidence="3">2.7.13.3</ecNumber>
    </recommendedName>
</protein>
<gene>
    <name evidence="13" type="ORF">KI387_014797</name>
</gene>
<evidence type="ECO:0000256" key="3">
    <source>
        <dbReference type="ARBA" id="ARBA00012438"/>
    </source>
</evidence>
<dbReference type="SUPFAM" id="SSF47384">
    <property type="entry name" value="Homodimeric domain of signal transducing histidine kinase"/>
    <property type="match status" value="1"/>
</dbReference>
<organism evidence="13 14">
    <name type="scientific">Taxus chinensis</name>
    <name type="common">Chinese yew</name>
    <name type="synonym">Taxus wallichiana var. chinensis</name>
    <dbReference type="NCBI Taxonomy" id="29808"/>
    <lineage>
        <taxon>Eukaryota</taxon>
        <taxon>Viridiplantae</taxon>
        <taxon>Streptophyta</taxon>
        <taxon>Embryophyta</taxon>
        <taxon>Tracheophyta</taxon>
        <taxon>Spermatophyta</taxon>
        <taxon>Pinopsida</taxon>
        <taxon>Pinidae</taxon>
        <taxon>Conifers II</taxon>
        <taxon>Cupressales</taxon>
        <taxon>Taxaceae</taxon>
        <taxon>Taxus</taxon>
    </lineage>
</organism>
<dbReference type="Gene3D" id="1.10.287.130">
    <property type="match status" value="1"/>
</dbReference>
<dbReference type="FunFam" id="3.30.450.350:FF:000001">
    <property type="entry name" value="Histidine kinase 4"/>
    <property type="match status" value="1"/>
</dbReference>
<dbReference type="Pfam" id="PF03924">
    <property type="entry name" value="CHASE"/>
    <property type="match status" value="1"/>
</dbReference>
<keyword evidence="6 10" id="KW-0812">Transmembrane</keyword>
<feature type="domain" description="Histidine kinase" evidence="11">
    <location>
        <begin position="498"/>
        <end position="638"/>
    </location>
</feature>
<evidence type="ECO:0000313" key="14">
    <source>
        <dbReference type="Proteomes" id="UP000824469"/>
    </source>
</evidence>
<dbReference type="FunFam" id="1.10.287.130:FF:000015">
    <property type="entry name" value="Histidine kinase 4"/>
    <property type="match status" value="1"/>
</dbReference>
<feature type="transmembrane region" description="Helical" evidence="10">
    <location>
        <begin position="448"/>
        <end position="468"/>
    </location>
</feature>
<dbReference type="PROSITE" id="PS50109">
    <property type="entry name" value="HIS_KIN"/>
    <property type="match status" value="1"/>
</dbReference>
<dbReference type="InterPro" id="IPR036890">
    <property type="entry name" value="HATPase_C_sf"/>
</dbReference>
<dbReference type="InterPro" id="IPR006189">
    <property type="entry name" value="CHASE_dom"/>
</dbReference>
<feature type="domain" description="CHASE" evidence="12">
    <location>
        <begin position="219"/>
        <end position="430"/>
    </location>
</feature>
<sequence>MGRGRGRGRGSGQAGRPVPVTVLVPGRVAIKIPRRIEANATVTGSNLAAIFFFSLGLRSGVRLPRFYLIPLEPNAMWTSSRRKGWIKMQESKVGINGSAEGGEEKNKSGNGWAYGSSINSGNRIIAGLSLCRQAIGGFLNGRTGGRWYRIMVLLWLLIGSAVALWTYYSMAQEISSRRQETLLSMCEERAKMLQDLFVTSMNHVQALTVLVSTFHLEMTPSAIHQRIFAAYTARTAFERPLMSGVAYAQRVLQSEREAFEKEQGWSIRHMYTKEVQPTQEEYAPAVFSQETVSYLISLDMMSGQHDRENILRARESGKGALTTPFKLLDSSHLGVVFTFAVYSKELPHHATPQQRTEATVGYLGGAFDVESLVDNLLHQLAGNLGIIINVYDITNNSDPVLMYGSENNVSNDYHICDLDFADPDRKHEMHCSFSDGPQIPYSAIRTSLGILVIVFLVGHILFAAINRIKRVEEDFRKMQELKARAEAADVAKSQFLATVSHEIRTPMNGVLGMLQMLMDTTLDATQKEYAQTAQSSGRALITLINEVLDQAKIESGRLELETVTFNIRSVLDSVLSLFSAKAQVKGIELAVFVSERVPEVVIGDPGRFQQILTNLICNSVKFTEKGHIFICVRLAEEI</sequence>
<keyword evidence="7" id="KW-0418">Kinase</keyword>
<dbReference type="Gene3D" id="3.30.450.350">
    <property type="entry name" value="CHASE domain"/>
    <property type="match status" value="1"/>
</dbReference>
<evidence type="ECO:0000256" key="7">
    <source>
        <dbReference type="ARBA" id="ARBA00022777"/>
    </source>
</evidence>
<evidence type="ECO:0000313" key="13">
    <source>
        <dbReference type="EMBL" id="KAH9303214.1"/>
    </source>
</evidence>
<dbReference type="Pfam" id="PF00512">
    <property type="entry name" value="HisKA"/>
    <property type="match status" value="1"/>
</dbReference>
<evidence type="ECO:0000259" key="11">
    <source>
        <dbReference type="PROSITE" id="PS50109"/>
    </source>
</evidence>
<dbReference type="InterPro" id="IPR036097">
    <property type="entry name" value="HisK_dim/P_sf"/>
</dbReference>
<evidence type="ECO:0000256" key="10">
    <source>
        <dbReference type="SAM" id="Phobius"/>
    </source>
</evidence>
<dbReference type="OMA" id="GWSIRHM"/>
<evidence type="ECO:0000256" key="5">
    <source>
        <dbReference type="ARBA" id="ARBA00022679"/>
    </source>
</evidence>
<accession>A0AA38CVS6</accession>
<evidence type="ECO:0000256" key="9">
    <source>
        <dbReference type="ARBA" id="ARBA00023136"/>
    </source>
</evidence>
<dbReference type="InterPro" id="IPR042240">
    <property type="entry name" value="CHASE_sf"/>
</dbReference>
<dbReference type="SMART" id="SM00388">
    <property type="entry name" value="HisKA"/>
    <property type="match status" value="1"/>
</dbReference>
<dbReference type="PANTHER" id="PTHR43719">
    <property type="entry name" value="TWO-COMPONENT HISTIDINE KINASE"/>
    <property type="match status" value="1"/>
</dbReference>
<dbReference type="CDD" id="cd00082">
    <property type="entry name" value="HisKA"/>
    <property type="match status" value="1"/>
</dbReference>
<proteinExistence type="predicted"/>
<dbReference type="SMART" id="SM01079">
    <property type="entry name" value="CHASE"/>
    <property type="match status" value="1"/>
</dbReference>
<evidence type="ECO:0000259" key="12">
    <source>
        <dbReference type="PROSITE" id="PS50839"/>
    </source>
</evidence>
<dbReference type="GO" id="GO:0000155">
    <property type="term" value="F:phosphorelay sensor kinase activity"/>
    <property type="evidence" value="ECO:0007669"/>
    <property type="project" value="InterPro"/>
</dbReference>